<accession>A6JX98</accession>
<reference evidence="2 3" key="1">
    <citation type="submission" date="2005-09" db="EMBL/GenBank/DDBJ databases">
        <authorList>
            <person name="Mural R.J."/>
            <person name="Li P.W."/>
            <person name="Adams M.D."/>
            <person name="Amanatides P.G."/>
            <person name="Baden-Tillson H."/>
            <person name="Barnstead M."/>
            <person name="Chin S.H."/>
            <person name="Dew I."/>
            <person name="Evans C.A."/>
            <person name="Ferriera S."/>
            <person name="Flanigan M."/>
            <person name="Fosler C."/>
            <person name="Glodek A."/>
            <person name="Gu Z."/>
            <person name="Holt R.A."/>
            <person name="Jennings D."/>
            <person name="Kraft C.L."/>
            <person name="Lu F."/>
            <person name="Nguyen T."/>
            <person name="Nusskern D.R."/>
            <person name="Pfannkoch C.M."/>
            <person name="Sitter C."/>
            <person name="Sutton G.G."/>
            <person name="Venter J.C."/>
            <person name="Wang Z."/>
            <person name="Woodage T."/>
            <person name="Zheng X.H."/>
            <person name="Zhong F."/>
        </authorList>
    </citation>
    <scope>NUCLEOTIDE SEQUENCE [LARGE SCALE GENOMIC DNA]</scope>
    <source>
        <strain>BN</strain>
        <strain evidence="3">Sprague-Dawley</strain>
    </source>
</reference>
<evidence type="ECO:0000313" key="4">
    <source>
        <dbReference type="RGD" id="628757"/>
    </source>
</evidence>
<sequence length="114" mass="12907">MGVPLAGSSTAWQDLFPREGKCLPHPKSVEVSLQKKRSCTKLHCHPVAGRGSLSSFDTGFPSWIFISTHFRAERRKTLQDRDGYNDSISRPCPHISSIERSSVHEATRCDQRRR</sequence>
<dbReference type="RGD" id="628757">
    <property type="gene designation" value="Wfdc2"/>
</dbReference>
<dbReference type="EMBL" id="CH474005">
    <property type="protein sequence ID" value="EDL96513.1"/>
    <property type="molecule type" value="Genomic_DNA"/>
</dbReference>
<dbReference type="Proteomes" id="UP000234681">
    <property type="component" value="Chromosome 3"/>
</dbReference>
<organism evidence="2 3">
    <name type="scientific">Rattus norvegicus</name>
    <name type="common">Rat</name>
    <dbReference type="NCBI Taxonomy" id="10116"/>
    <lineage>
        <taxon>Eukaryota</taxon>
        <taxon>Metazoa</taxon>
        <taxon>Chordata</taxon>
        <taxon>Craniata</taxon>
        <taxon>Vertebrata</taxon>
        <taxon>Euteleostomi</taxon>
        <taxon>Mammalia</taxon>
        <taxon>Eutheria</taxon>
        <taxon>Euarchontoglires</taxon>
        <taxon>Glires</taxon>
        <taxon>Rodentia</taxon>
        <taxon>Myomorpha</taxon>
        <taxon>Muroidea</taxon>
        <taxon>Muridae</taxon>
        <taxon>Murinae</taxon>
        <taxon>Rattus</taxon>
    </lineage>
</organism>
<name>A6JX98_RAT</name>
<gene>
    <name evidence="2 4" type="primary">Wfdc2</name>
    <name evidence="2" type="ORF">rCG_32286</name>
</gene>
<feature type="compositionally biased region" description="Basic and acidic residues" evidence="1">
    <location>
        <begin position="101"/>
        <end position="114"/>
    </location>
</feature>
<feature type="region of interest" description="Disordered" evidence="1">
    <location>
        <begin position="79"/>
        <end position="114"/>
    </location>
</feature>
<dbReference type="AlphaFoldDB" id="A6JX98"/>
<protein>
    <submittedName>
        <fullName evidence="2">WAP four-disulfide core domain 2, isoform CRA_c</fullName>
    </submittedName>
</protein>
<evidence type="ECO:0000313" key="2">
    <source>
        <dbReference type="EMBL" id="EDL96513.1"/>
    </source>
</evidence>
<proteinExistence type="predicted"/>
<evidence type="ECO:0000313" key="3">
    <source>
        <dbReference type="Proteomes" id="UP000234681"/>
    </source>
</evidence>
<evidence type="ECO:0000256" key="1">
    <source>
        <dbReference type="SAM" id="MobiDB-lite"/>
    </source>
</evidence>